<dbReference type="InterPro" id="IPR007651">
    <property type="entry name" value="Lipin_N"/>
</dbReference>
<reference evidence="14 15" key="1">
    <citation type="journal article" date="2019" name="Commun. Biol.">
        <title>The bagworm genome reveals a unique fibroin gene that provides high tensile strength.</title>
        <authorList>
            <person name="Kono N."/>
            <person name="Nakamura H."/>
            <person name="Ohtoshi R."/>
            <person name="Tomita M."/>
            <person name="Numata K."/>
            <person name="Arakawa K."/>
        </authorList>
    </citation>
    <scope>NUCLEOTIDE SEQUENCE [LARGE SCALE GENOMIC DNA]</scope>
</reference>
<dbReference type="STRING" id="151549.A0A4C1ZN88"/>
<dbReference type="Pfam" id="PF00474">
    <property type="entry name" value="SSF"/>
    <property type="match status" value="1"/>
</dbReference>
<feature type="transmembrane region" description="Helical" evidence="12">
    <location>
        <begin position="266"/>
        <end position="289"/>
    </location>
</feature>
<dbReference type="Pfam" id="PF04571">
    <property type="entry name" value="Lipin_N"/>
    <property type="match status" value="1"/>
</dbReference>
<keyword evidence="9 12" id="KW-0472">Membrane</keyword>
<dbReference type="GO" id="GO:0005886">
    <property type="term" value="C:plasma membrane"/>
    <property type="evidence" value="ECO:0007669"/>
    <property type="project" value="UniProtKB-SubCell"/>
</dbReference>
<keyword evidence="6 12" id="KW-1133">Transmembrane helix</keyword>
<dbReference type="OrthoDB" id="6132759at2759"/>
<feature type="transmembrane region" description="Helical" evidence="12">
    <location>
        <begin position="309"/>
        <end position="327"/>
    </location>
</feature>
<dbReference type="GO" id="GO:0015293">
    <property type="term" value="F:symporter activity"/>
    <property type="evidence" value="ECO:0007669"/>
    <property type="project" value="TreeGrafter"/>
</dbReference>
<keyword evidence="8" id="KW-0406">Ion transport</keyword>
<keyword evidence="5 12" id="KW-0812">Transmembrane</keyword>
<comment type="similarity">
    <text evidence="2 11">Belongs to the sodium:solute symporter (SSF) (TC 2.A.21) family.</text>
</comment>
<evidence type="ECO:0000256" key="4">
    <source>
        <dbReference type="ARBA" id="ARBA00022475"/>
    </source>
</evidence>
<keyword evidence="3" id="KW-0813">Transport</keyword>
<evidence type="ECO:0000256" key="5">
    <source>
        <dbReference type="ARBA" id="ARBA00022692"/>
    </source>
</evidence>
<evidence type="ECO:0000256" key="9">
    <source>
        <dbReference type="ARBA" id="ARBA00023136"/>
    </source>
</evidence>
<proteinExistence type="inferred from homology"/>
<sequence>MLAICGCVGIYFGFVKKQKSAQQYLMGGNVANAGISLLGMPTEVYVYGTSYFFVLIGALCMTIITSYTFLPLFYELRLTSAYEYLELRFDKRVRVFGSVLFTLSLGGLKAVVWTDVIQTISMFGAMIVVLVKTTLMVGGLGEVMKNNWATGRLEAPSLKFDFTERYSIWALTIGATVYYTGQVPVSQSMMQRFLALPDLRTSKKALWGFFGGLVFTSLICVYSGIVVYARYHDCDPLDSNLAVARDQLLPLLVMDVLKEWPGIPGLFVAGIFSAALSSLSTGLNSMAAVVLEDFYKPFFKELSTFHTQILSSLCGGVAGLAATWWVAAHAQLAQARGALKFAEKPRYVYNCTYTFVASVPTETSLEKEVPLLYHISYLWYMALGCSVAITTASILSLRPSRRKQKTYELRLYAPMLRNRLAELNRVDLELNGEPLNIHMKLGESGEAFFVEEVGEDEEECAAHLATSPIPTSRFEELYEPRRRNSLSAIEPDHSQASDYTKRRLYLCSVLKGVKKLFFNL</sequence>
<evidence type="ECO:0000256" key="3">
    <source>
        <dbReference type="ARBA" id="ARBA00022448"/>
    </source>
</evidence>
<feature type="transmembrane region" description="Helical" evidence="12">
    <location>
        <begin position="95"/>
        <end position="114"/>
    </location>
</feature>
<evidence type="ECO:0000256" key="10">
    <source>
        <dbReference type="ARBA" id="ARBA00023201"/>
    </source>
</evidence>
<dbReference type="Proteomes" id="UP000299102">
    <property type="component" value="Unassembled WGS sequence"/>
</dbReference>
<evidence type="ECO:0000259" key="13">
    <source>
        <dbReference type="Pfam" id="PF04571"/>
    </source>
</evidence>
<evidence type="ECO:0000256" key="2">
    <source>
        <dbReference type="ARBA" id="ARBA00006434"/>
    </source>
</evidence>
<evidence type="ECO:0000256" key="11">
    <source>
        <dbReference type="RuleBase" id="RU362091"/>
    </source>
</evidence>
<dbReference type="InterPro" id="IPR051163">
    <property type="entry name" value="Sodium:Solute_Symporter_SSF"/>
</dbReference>
<comment type="subcellular location">
    <subcellularLocation>
        <location evidence="1">Cell membrane</location>
        <topology evidence="1">Multi-pass membrane protein</topology>
    </subcellularLocation>
</comment>
<keyword evidence="4" id="KW-1003">Cell membrane</keyword>
<comment type="caution">
    <text evidence="14">The sequence shown here is derived from an EMBL/GenBank/DDBJ whole genome shotgun (WGS) entry which is preliminary data.</text>
</comment>
<dbReference type="InterPro" id="IPR001734">
    <property type="entry name" value="Na/solute_symporter"/>
</dbReference>
<evidence type="ECO:0000313" key="15">
    <source>
        <dbReference type="Proteomes" id="UP000299102"/>
    </source>
</evidence>
<dbReference type="AlphaFoldDB" id="A0A4C1ZN88"/>
<feature type="domain" description="Lipin N-terminal" evidence="13">
    <location>
        <begin position="424"/>
        <end position="468"/>
    </location>
</feature>
<evidence type="ECO:0000256" key="8">
    <source>
        <dbReference type="ARBA" id="ARBA00023065"/>
    </source>
</evidence>
<evidence type="ECO:0000256" key="12">
    <source>
        <dbReference type="SAM" id="Phobius"/>
    </source>
</evidence>
<keyword evidence="10" id="KW-0739">Sodium transport</keyword>
<gene>
    <name evidence="14" type="primary">slc5a8</name>
    <name evidence="14" type="ORF">EVAR_21778_1</name>
</gene>
<dbReference type="Gene3D" id="1.20.1730.10">
    <property type="entry name" value="Sodium/glucose cotransporter"/>
    <property type="match status" value="2"/>
</dbReference>
<evidence type="ECO:0000256" key="7">
    <source>
        <dbReference type="ARBA" id="ARBA00023053"/>
    </source>
</evidence>
<evidence type="ECO:0000313" key="14">
    <source>
        <dbReference type="EMBL" id="GBP88673.1"/>
    </source>
</evidence>
<keyword evidence="15" id="KW-1185">Reference proteome</keyword>
<protein>
    <submittedName>
        <fullName evidence="14">Sodium-coupled monocarboxylate transporter 1</fullName>
    </submittedName>
</protein>
<dbReference type="GO" id="GO:0006814">
    <property type="term" value="P:sodium ion transport"/>
    <property type="evidence" value="ECO:0007669"/>
    <property type="project" value="UniProtKB-KW"/>
</dbReference>
<dbReference type="PROSITE" id="PS50283">
    <property type="entry name" value="NA_SOLUT_SYMP_3"/>
    <property type="match status" value="2"/>
</dbReference>
<feature type="transmembrane region" description="Helical" evidence="12">
    <location>
        <begin position="205"/>
        <end position="229"/>
    </location>
</feature>
<evidence type="ECO:0000256" key="6">
    <source>
        <dbReference type="ARBA" id="ARBA00022989"/>
    </source>
</evidence>
<evidence type="ECO:0000256" key="1">
    <source>
        <dbReference type="ARBA" id="ARBA00004651"/>
    </source>
</evidence>
<dbReference type="PANTHER" id="PTHR42985">
    <property type="entry name" value="SODIUM-COUPLED MONOCARBOXYLATE TRANSPORTER"/>
    <property type="match status" value="1"/>
</dbReference>
<accession>A0A4C1ZN88</accession>
<organism evidence="14 15">
    <name type="scientific">Eumeta variegata</name>
    <name type="common">Bagworm moth</name>
    <name type="synonym">Eumeta japonica</name>
    <dbReference type="NCBI Taxonomy" id="151549"/>
    <lineage>
        <taxon>Eukaryota</taxon>
        <taxon>Metazoa</taxon>
        <taxon>Ecdysozoa</taxon>
        <taxon>Arthropoda</taxon>
        <taxon>Hexapoda</taxon>
        <taxon>Insecta</taxon>
        <taxon>Pterygota</taxon>
        <taxon>Neoptera</taxon>
        <taxon>Endopterygota</taxon>
        <taxon>Lepidoptera</taxon>
        <taxon>Glossata</taxon>
        <taxon>Ditrysia</taxon>
        <taxon>Tineoidea</taxon>
        <taxon>Psychidae</taxon>
        <taxon>Oiketicinae</taxon>
        <taxon>Eumeta</taxon>
    </lineage>
</organism>
<feature type="transmembrane region" description="Helical" evidence="12">
    <location>
        <begin position="120"/>
        <end position="145"/>
    </location>
</feature>
<name>A0A4C1ZN88_EUMVA</name>
<feature type="transmembrane region" description="Helical" evidence="12">
    <location>
        <begin position="377"/>
        <end position="397"/>
    </location>
</feature>
<keyword evidence="7" id="KW-0915">Sodium</keyword>
<dbReference type="EMBL" id="BGZK01001950">
    <property type="protein sequence ID" value="GBP88673.1"/>
    <property type="molecule type" value="Genomic_DNA"/>
</dbReference>
<dbReference type="PANTHER" id="PTHR42985:SF5">
    <property type="entry name" value="FI02094P-RELATED"/>
    <property type="match status" value="1"/>
</dbReference>
<dbReference type="InterPro" id="IPR038377">
    <property type="entry name" value="Na/Glc_symporter_sf"/>
</dbReference>
<feature type="transmembrane region" description="Helical" evidence="12">
    <location>
        <begin position="50"/>
        <end position="74"/>
    </location>
</feature>